<feature type="signal peptide" evidence="2">
    <location>
        <begin position="1"/>
        <end position="22"/>
    </location>
</feature>
<dbReference type="AlphaFoldDB" id="A0AA40BXZ1"/>
<feature type="region of interest" description="Disordered" evidence="1">
    <location>
        <begin position="174"/>
        <end position="195"/>
    </location>
</feature>
<feature type="region of interest" description="Disordered" evidence="1">
    <location>
        <begin position="217"/>
        <end position="307"/>
    </location>
</feature>
<organism evidence="3 4">
    <name type="scientific">Immersiella caudata</name>
    <dbReference type="NCBI Taxonomy" id="314043"/>
    <lineage>
        <taxon>Eukaryota</taxon>
        <taxon>Fungi</taxon>
        <taxon>Dikarya</taxon>
        <taxon>Ascomycota</taxon>
        <taxon>Pezizomycotina</taxon>
        <taxon>Sordariomycetes</taxon>
        <taxon>Sordariomycetidae</taxon>
        <taxon>Sordariales</taxon>
        <taxon>Lasiosphaeriaceae</taxon>
        <taxon>Immersiella</taxon>
    </lineage>
</organism>
<feature type="region of interest" description="Disordered" evidence="1">
    <location>
        <begin position="103"/>
        <end position="143"/>
    </location>
</feature>
<feature type="compositionally biased region" description="Polar residues" evidence="1">
    <location>
        <begin position="221"/>
        <end position="244"/>
    </location>
</feature>
<sequence length="307" mass="32964">MAMSRMMIALSCLAALTFVSNASLSSKFVIYTLICTIGRIDWSDITFAKTASKALSDVETESDAVEPSPAPLHVDVSILESATMDNGDARDMDAAIRCLPALETAPQETKHRSRASSMSTASLFDKPTHPNERPSTPDTEIGDIPEFSTLASKYQDHPVAVSTECLTEPDAATTVPDVQLPPAPAPSLVDTSKPATKYSMKPTELVHAIEDFSFELPIPQPTASTTASNKRSLDETLQQESEPNIASPEGNKTDDDLLVSAVKTLEQSPQSTVTKKRKLNSRQRRQRALRLAGGAVSPSPSPLSQAV</sequence>
<dbReference type="Proteomes" id="UP001175000">
    <property type="component" value="Unassembled WGS sequence"/>
</dbReference>
<dbReference type="EMBL" id="JAULSU010000005">
    <property type="protein sequence ID" value="KAK0617704.1"/>
    <property type="molecule type" value="Genomic_DNA"/>
</dbReference>
<keyword evidence="4" id="KW-1185">Reference proteome</keyword>
<feature type="chain" id="PRO_5041357006" evidence="2">
    <location>
        <begin position="23"/>
        <end position="307"/>
    </location>
</feature>
<reference evidence="3" key="1">
    <citation type="submission" date="2023-06" db="EMBL/GenBank/DDBJ databases">
        <title>Genome-scale phylogeny and comparative genomics of the fungal order Sordariales.</title>
        <authorList>
            <consortium name="Lawrence Berkeley National Laboratory"/>
            <person name="Hensen N."/>
            <person name="Bonometti L."/>
            <person name="Westerberg I."/>
            <person name="Brannstrom I.O."/>
            <person name="Guillou S."/>
            <person name="Cros-Aarteil S."/>
            <person name="Calhoun S."/>
            <person name="Haridas S."/>
            <person name="Kuo A."/>
            <person name="Mondo S."/>
            <person name="Pangilinan J."/>
            <person name="Riley R."/>
            <person name="Labutti K."/>
            <person name="Andreopoulos B."/>
            <person name="Lipzen A."/>
            <person name="Chen C."/>
            <person name="Yanf M."/>
            <person name="Daum C."/>
            <person name="Ng V."/>
            <person name="Clum A."/>
            <person name="Steindorff A."/>
            <person name="Ohm R."/>
            <person name="Martin F."/>
            <person name="Silar P."/>
            <person name="Natvig D."/>
            <person name="Lalanne C."/>
            <person name="Gautier V."/>
            <person name="Ament-Velasquez S.L."/>
            <person name="Kruys A."/>
            <person name="Hutchinson M.I."/>
            <person name="Powell A.J."/>
            <person name="Barry K."/>
            <person name="Miller A.N."/>
            <person name="Grigoriev I.V."/>
            <person name="Debuchy R."/>
            <person name="Gladieux P."/>
            <person name="Thoren M.H."/>
            <person name="Johannesson H."/>
        </authorList>
    </citation>
    <scope>NUCLEOTIDE SEQUENCE</scope>
    <source>
        <strain evidence="3">CBS 606.72</strain>
    </source>
</reference>
<evidence type="ECO:0000256" key="1">
    <source>
        <dbReference type="SAM" id="MobiDB-lite"/>
    </source>
</evidence>
<evidence type="ECO:0000256" key="2">
    <source>
        <dbReference type="SAM" id="SignalP"/>
    </source>
</evidence>
<proteinExistence type="predicted"/>
<feature type="compositionally biased region" description="Basic residues" evidence="1">
    <location>
        <begin position="274"/>
        <end position="288"/>
    </location>
</feature>
<evidence type="ECO:0000313" key="3">
    <source>
        <dbReference type="EMBL" id="KAK0617704.1"/>
    </source>
</evidence>
<name>A0AA40BXZ1_9PEZI</name>
<gene>
    <name evidence="3" type="ORF">B0T14DRAFT_274462</name>
</gene>
<accession>A0AA40BXZ1</accession>
<keyword evidence="2" id="KW-0732">Signal</keyword>
<protein>
    <submittedName>
        <fullName evidence="3">Uncharacterized protein</fullName>
    </submittedName>
</protein>
<comment type="caution">
    <text evidence="3">The sequence shown here is derived from an EMBL/GenBank/DDBJ whole genome shotgun (WGS) entry which is preliminary data.</text>
</comment>
<evidence type="ECO:0000313" key="4">
    <source>
        <dbReference type="Proteomes" id="UP001175000"/>
    </source>
</evidence>